<evidence type="ECO:0000313" key="1">
    <source>
        <dbReference type="EMBL" id="GAA3523693.1"/>
    </source>
</evidence>
<dbReference type="EMBL" id="BAABBB010000005">
    <property type="protein sequence ID" value="GAA3523693.1"/>
    <property type="molecule type" value="Genomic_DNA"/>
</dbReference>
<gene>
    <name evidence="1" type="ORF">GCM10022263_10030</name>
</gene>
<organism evidence="1 2">
    <name type="scientific">Nocardioides daeguensis</name>
    <dbReference type="NCBI Taxonomy" id="908359"/>
    <lineage>
        <taxon>Bacteria</taxon>
        <taxon>Bacillati</taxon>
        <taxon>Actinomycetota</taxon>
        <taxon>Actinomycetes</taxon>
        <taxon>Propionibacteriales</taxon>
        <taxon>Nocardioidaceae</taxon>
        <taxon>Nocardioides</taxon>
    </lineage>
</organism>
<dbReference type="Proteomes" id="UP001500301">
    <property type="component" value="Unassembled WGS sequence"/>
</dbReference>
<reference evidence="2" key="1">
    <citation type="journal article" date="2019" name="Int. J. Syst. Evol. Microbiol.">
        <title>The Global Catalogue of Microorganisms (GCM) 10K type strain sequencing project: providing services to taxonomists for standard genome sequencing and annotation.</title>
        <authorList>
            <consortium name="The Broad Institute Genomics Platform"/>
            <consortium name="The Broad Institute Genome Sequencing Center for Infectious Disease"/>
            <person name="Wu L."/>
            <person name="Ma J."/>
        </authorList>
    </citation>
    <scope>NUCLEOTIDE SEQUENCE [LARGE SCALE GENOMIC DNA]</scope>
    <source>
        <strain evidence="2">JCM 17460</strain>
    </source>
</reference>
<keyword evidence="2" id="KW-1185">Reference proteome</keyword>
<evidence type="ECO:0000313" key="2">
    <source>
        <dbReference type="Proteomes" id="UP001500301"/>
    </source>
</evidence>
<accession>A0ABP6UYX7</accession>
<sequence>MEVTEANDRFLDRMTGLLDNSVFNAGSCATARSYYFNQHGEAVLLRPTSTSSAARAATRFPLDDYTFTGVRASASASAS</sequence>
<comment type="caution">
    <text evidence="1">The sequence shown here is derived from an EMBL/GenBank/DDBJ whole genome shotgun (WGS) entry which is preliminary data.</text>
</comment>
<proteinExistence type="predicted"/>
<name>A0ABP6UYX7_9ACTN</name>
<protein>
    <submittedName>
        <fullName evidence="1">Uncharacterized protein</fullName>
    </submittedName>
</protein>
<dbReference type="RefSeq" id="WP_257441551.1">
    <property type="nucleotide sequence ID" value="NZ_BAABBB010000005.1"/>
</dbReference>